<dbReference type="RefSeq" id="WP_283810832.1">
    <property type="nucleotide sequence ID" value="NZ_VITY01000008.1"/>
</dbReference>
<sequence>MITEADLDRMMIQMMFQMMFQGFGQRLRWKAVGDNVANAQLD</sequence>
<organism evidence="1 2">
    <name type="scientific">Bradyrhizobium macuxiense</name>
    <dbReference type="NCBI Taxonomy" id="1755647"/>
    <lineage>
        <taxon>Bacteria</taxon>
        <taxon>Pseudomonadati</taxon>
        <taxon>Pseudomonadota</taxon>
        <taxon>Alphaproteobacteria</taxon>
        <taxon>Hyphomicrobiales</taxon>
        <taxon>Nitrobacteraceae</taxon>
        <taxon>Bradyrhizobium</taxon>
    </lineage>
</organism>
<accession>A0A560LKQ6</accession>
<comment type="caution">
    <text evidence="1">The sequence shown here is derived from an EMBL/GenBank/DDBJ whole genome shotgun (WGS) entry which is preliminary data.</text>
</comment>
<dbReference type="AlphaFoldDB" id="A0A560LKQ6"/>
<name>A0A560LKQ6_9BRAD</name>
<dbReference type="Proteomes" id="UP000321304">
    <property type="component" value="Unassembled WGS sequence"/>
</dbReference>
<proteinExistence type="predicted"/>
<evidence type="ECO:0000313" key="1">
    <source>
        <dbReference type="EMBL" id="TWB95997.1"/>
    </source>
</evidence>
<keyword evidence="2" id="KW-1185">Reference proteome</keyword>
<protein>
    <submittedName>
        <fullName evidence="1">Uncharacterized protein</fullName>
    </submittedName>
</protein>
<reference evidence="1 2" key="1">
    <citation type="submission" date="2019-06" db="EMBL/GenBank/DDBJ databases">
        <title>Genomic Encyclopedia of Type Strains, Phase IV (KMG-V): Genome sequencing to study the core and pangenomes of soil and plant-associated prokaryotes.</title>
        <authorList>
            <person name="Whitman W."/>
        </authorList>
    </citation>
    <scope>NUCLEOTIDE SEQUENCE [LARGE SCALE GENOMIC DNA]</scope>
    <source>
        <strain evidence="1 2">BR 10355</strain>
    </source>
</reference>
<gene>
    <name evidence="1" type="ORF">FBZ93_10836</name>
</gene>
<dbReference type="EMBL" id="VITY01000008">
    <property type="protein sequence ID" value="TWB95997.1"/>
    <property type="molecule type" value="Genomic_DNA"/>
</dbReference>
<evidence type="ECO:0000313" key="2">
    <source>
        <dbReference type="Proteomes" id="UP000321304"/>
    </source>
</evidence>